<sequence>MIGVDKVSVRFGHTLALKNVTLHIAPGTIHALAGENGSGKSTLLKVLGGVVLPTEGTVIMDGKPIVLKSVREAIERGIGLVFQELSLFPHLSGFANIGIGKEPHRGGFINNRELQRSIEEVIQRVDFPQVDLTRPVGSLSIAEQQMVEILKCLFRSPSVILFDEPTASLTRRESSALIRTMKQLRDTGYTIAFVSHHLDEVFELADWVSVLRDGELVLSSAVSNTDQDQLLQAMLGKPLTDFYPSRHGAPSSHVGLRLKRVAAERLEPVDLDVYEGEVLGIAGTVGSGANILADVMAGWKLALRGTISVGEREVRMHGPADALRAGIGYVPEDRRDEALFPGLSVSTNGTLPLVSKSKSPLVRRGGILRKLEEQRSAGELVKQLRVRPLSTTTAVDNLSGGNQQKVVMGRWLLRDVPCLILNNPTKGIDVGAKHDVYEHVMALADSGHTIVFVSTYNAELLGVADRIAVMFKGKLLGPFMRAELDEERLLRLTMTGSTDSVGDPLSFEGGHYGT</sequence>
<dbReference type="InterPro" id="IPR027417">
    <property type="entry name" value="P-loop_NTPase"/>
</dbReference>
<evidence type="ECO:0000256" key="2">
    <source>
        <dbReference type="ARBA" id="ARBA00022737"/>
    </source>
</evidence>
<reference evidence="6 7" key="1">
    <citation type="journal article" date="2014" name="BMC Genomics">
        <title>Comparison of environmental and isolate Sulfobacillus genomes reveals diverse carbon, sulfur, nitrogen, and hydrogen metabolisms.</title>
        <authorList>
            <person name="Justice N.B."/>
            <person name="Norman A."/>
            <person name="Brown C.T."/>
            <person name="Singh A."/>
            <person name="Thomas B.C."/>
            <person name="Banfield J.F."/>
        </authorList>
    </citation>
    <scope>NUCLEOTIDE SEQUENCE [LARGE SCALE GENOMIC DNA]</scope>
    <source>
        <strain evidence="6">AMDSBA3</strain>
    </source>
</reference>
<dbReference type="CDD" id="cd03216">
    <property type="entry name" value="ABC_Carb_Monos_I"/>
    <property type="match status" value="1"/>
</dbReference>
<dbReference type="InterPro" id="IPR050107">
    <property type="entry name" value="ABC_carbohydrate_import_ATPase"/>
</dbReference>
<dbReference type="InterPro" id="IPR003593">
    <property type="entry name" value="AAA+_ATPase"/>
</dbReference>
<dbReference type="PANTHER" id="PTHR43790:SF9">
    <property type="entry name" value="GALACTOFURANOSE TRANSPORTER ATP-BINDING PROTEIN YTFR"/>
    <property type="match status" value="1"/>
</dbReference>
<dbReference type="EMBL" id="PXYV01000108">
    <property type="protein sequence ID" value="PSR19945.1"/>
    <property type="molecule type" value="Genomic_DNA"/>
</dbReference>
<evidence type="ECO:0000256" key="4">
    <source>
        <dbReference type="ARBA" id="ARBA00022840"/>
    </source>
</evidence>
<dbReference type="SMART" id="SM00382">
    <property type="entry name" value="AAA"/>
    <property type="match status" value="1"/>
</dbReference>
<dbReference type="GO" id="GO:0016887">
    <property type="term" value="F:ATP hydrolysis activity"/>
    <property type="evidence" value="ECO:0007669"/>
    <property type="project" value="InterPro"/>
</dbReference>
<feature type="domain" description="ABC transporter" evidence="5">
    <location>
        <begin position="2"/>
        <end position="238"/>
    </location>
</feature>
<keyword evidence="1" id="KW-0813">Transport</keyword>
<name>A0A2T2WCH7_9FIRM</name>
<evidence type="ECO:0000256" key="3">
    <source>
        <dbReference type="ARBA" id="ARBA00022741"/>
    </source>
</evidence>
<dbReference type="SUPFAM" id="SSF52540">
    <property type="entry name" value="P-loop containing nucleoside triphosphate hydrolases"/>
    <property type="match status" value="2"/>
</dbReference>
<protein>
    <submittedName>
        <fullName evidence="6">D-xylose ABC transporter ATP-binding protein</fullName>
    </submittedName>
</protein>
<dbReference type="PROSITE" id="PS00211">
    <property type="entry name" value="ABC_TRANSPORTER_1"/>
    <property type="match status" value="1"/>
</dbReference>
<evidence type="ECO:0000313" key="6">
    <source>
        <dbReference type="EMBL" id="PSR19945.1"/>
    </source>
</evidence>
<dbReference type="InterPro" id="IPR017871">
    <property type="entry name" value="ABC_transporter-like_CS"/>
</dbReference>
<keyword evidence="3" id="KW-0547">Nucleotide-binding</keyword>
<keyword evidence="2" id="KW-0677">Repeat</keyword>
<dbReference type="PANTHER" id="PTHR43790">
    <property type="entry name" value="CARBOHYDRATE TRANSPORT ATP-BINDING PROTEIN MG119-RELATED"/>
    <property type="match status" value="1"/>
</dbReference>
<dbReference type="InterPro" id="IPR003439">
    <property type="entry name" value="ABC_transporter-like_ATP-bd"/>
</dbReference>
<dbReference type="GO" id="GO:0005524">
    <property type="term" value="F:ATP binding"/>
    <property type="evidence" value="ECO:0007669"/>
    <property type="project" value="UniProtKB-KW"/>
</dbReference>
<comment type="caution">
    <text evidence="6">The sequence shown here is derived from an EMBL/GenBank/DDBJ whole genome shotgun (WGS) entry which is preliminary data.</text>
</comment>
<proteinExistence type="predicted"/>
<evidence type="ECO:0000313" key="7">
    <source>
        <dbReference type="Proteomes" id="UP000241848"/>
    </source>
</evidence>
<dbReference type="AlphaFoldDB" id="A0A2T2WCH7"/>
<evidence type="ECO:0000259" key="5">
    <source>
        <dbReference type="PROSITE" id="PS50893"/>
    </source>
</evidence>
<dbReference type="Gene3D" id="3.40.50.300">
    <property type="entry name" value="P-loop containing nucleotide triphosphate hydrolases"/>
    <property type="match status" value="2"/>
</dbReference>
<evidence type="ECO:0000256" key="1">
    <source>
        <dbReference type="ARBA" id="ARBA00022448"/>
    </source>
</evidence>
<organism evidence="6 7">
    <name type="scientific">Sulfobacillus acidophilus</name>
    <dbReference type="NCBI Taxonomy" id="53633"/>
    <lineage>
        <taxon>Bacteria</taxon>
        <taxon>Bacillati</taxon>
        <taxon>Bacillota</taxon>
        <taxon>Clostridia</taxon>
        <taxon>Eubacteriales</taxon>
        <taxon>Clostridiales Family XVII. Incertae Sedis</taxon>
        <taxon>Sulfobacillus</taxon>
    </lineage>
</organism>
<accession>A0A2T2WCH7</accession>
<dbReference type="Pfam" id="PF00005">
    <property type="entry name" value="ABC_tran"/>
    <property type="match status" value="2"/>
</dbReference>
<feature type="domain" description="ABC transporter" evidence="5">
    <location>
        <begin position="249"/>
        <end position="497"/>
    </location>
</feature>
<dbReference type="CDD" id="cd03215">
    <property type="entry name" value="ABC_Carb_Monos_II"/>
    <property type="match status" value="1"/>
</dbReference>
<dbReference type="PROSITE" id="PS50893">
    <property type="entry name" value="ABC_TRANSPORTER_2"/>
    <property type="match status" value="2"/>
</dbReference>
<gene>
    <name evidence="6" type="ORF">C7B45_17420</name>
</gene>
<keyword evidence="4 6" id="KW-0067">ATP-binding</keyword>
<dbReference type="Proteomes" id="UP000241848">
    <property type="component" value="Unassembled WGS sequence"/>
</dbReference>